<evidence type="ECO:0000259" key="1">
    <source>
        <dbReference type="Pfam" id="PF25164"/>
    </source>
</evidence>
<comment type="caution">
    <text evidence="2">The sequence shown here is derived from an EMBL/GenBank/DDBJ whole genome shotgun (WGS) entry which is preliminary data.</text>
</comment>
<protein>
    <submittedName>
        <fullName evidence="2">Competence protein CoiA family protein</fullName>
    </submittedName>
</protein>
<feature type="domain" description="Competence protein CoiA-like N-terminal" evidence="1">
    <location>
        <begin position="36"/>
        <end position="69"/>
    </location>
</feature>
<reference evidence="2" key="1">
    <citation type="submission" date="2022-07" db="EMBL/GenBank/DDBJ databases">
        <title>Prevotella copri.</title>
        <authorList>
            <person name="Yang C."/>
        </authorList>
    </citation>
    <scope>NUCLEOTIDE SEQUENCE</scope>
    <source>
        <strain evidence="2">HF1476</strain>
    </source>
</reference>
<dbReference type="InterPro" id="IPR057253">
    <property type="entry name" value="CoiA-like_N"/>
</dbReference>
<organism evidence="2 3">
    <name type="scientific">Segatella copri</name>
    <dbReference type="NCBI Taxonomy" id="165179"/>
    <lineage>
        <taxon>Bacteria</taxon>
        <taxon>Pseudomonadati</taxon>
        <taxon>Bacteroidota</taxon>
        <taxon>Bacteroidia</taxon>
        <taxon>Bacteroidales</taxon>
        <taxon>Prevotellaceae</taxon>
        <taxon>Segatella</taxon>
    </lineage>
</organism>
<name>A0AAW5IY65_9BACT</name>
<dbReference type="Pfam" id="PF25164">
    <property type="entry name" value="CoiA_N"/>
    <property type="match status" value="1"/>
</dbReference>
<sequence>MNKMNQKHESHMLIYAVDSNGFLVNVDDVRTGNECGCFCPACKEPLMAKNQGQKRIHHFAHQSGTECDFAYESMLHLLAKEKVRNAFLNNDEFWMSFEYGSYCPQSEKCVYVRYGNCRTIQQKSFDLKKFYDSCEQEIRYDKIRRRSDLKIYSSTHPEREPIYIEFCVTHASDDDKLHSGNKIIEILIEDENDILNIVKNGFIEQKPLNEYLSSG</sequence>
<proteinExistence type="predicted"/>
<accession>A0AAW5IY65</accession>
<dbReference type="AlphaFoldDB" id="A0AAW5IY65"/>
<dbReference type="Proteomes" id="UP001204486">
    <property type="component" value="Unassembled WGS sequence"/>
</dbReference>
<dbReference type="RefSeq" id="WP_254975028.1">
    <property type="nucleotide sequence ID" value="NZ_JANDWK010000086.1"/>
</dbReference>
<evidence type="ECO:0000313" key="3">
    <source>
        <dbReference type="Proteomes" id="UP001204486"/>
    </source>
</evidence>
<gene>
    <name evidence="2" type="ORF">NNC55_15100</name>
</gene>
<evidence type="ECO:0000313" key="2">
    <source>
        <dbReference type="EMBL" id="MCP9601250.1"/>
    </source>
</evidence>
<dbReference type="EMBL" id="JANDWN010000085">
    <property type="protein sequence ID" value="MCP9601250.1"/>
    <property type="molecule type" value="Genomic_DNA"/>
</dbReference>